<evidence type="ECO:0000259" key="1">
    <source>
        <dbReference type="Pfam" id="PF04326"/>
    </source>
</evidence>
<accession>A0A1K2ITN6</accession>
<reference evidence="3" key="1">
    <citation type="submission" date="2016-10" db="EMBL/GenBank/DDBJ databases">
        <authorList>
            <person name="Varghese N."/>
            <person name="Submissions S."/>
        </authorList>
    </citation>
    <scope>NUCLEOTIDE SEQUENCE [LARGE SCALE GENOMIC DNA]</scope>
    <source>
        <strain evidence="3">SUR2</strain>
    </source>
</reference>
<evidence type="ECO:0000313" key="2">
    <source>
        <dbReference type="EMBL" id="SFZ95544.1"/>
    </source>
</evidence>
<keyword evidence="3" id="KW-1185">Reference proteome</keyword>
<name>A0A1K2ITN6_9FLAO</name>
<feature type="domain" description="Schlafen AlbA-2" evidence="1">
    <location>
        <begin position="30"/>
        <end position="70"/>
    </location>
</feature>
<dbReference type="Proteomes" id="UP000182034">
    <property type="component" value="Unassembled WGS sequence"/>
</dbReference>
<dbReference type="Gene3D" id="3.30.950.30">
    <property type="entry name" value="Schlafen, AAA domain"/>
    <property type="match status" value="1"/>
</dbReference>
<dbReference type="Pfam" id="PF04326">
    <property type="entry name" value="SLFN_AlbA_2"/>
    <property type="match status" value="1"/>
</dbReference>
<dbReference type="EMBL" id="FPKW01000010">
    <property type="protein sequence ID" value="SFZ95544.1"/>
    <property type="molecule type" value="Genomic_DNA"/>
</dbReference>
<organism evidence="2 3">
    <name type="scientific">Chryseobacterium limigenitum</name>
    <dbReference type="NCBI Taxonomy" id="1612149"/>
    <lineage>
        <taxon>Bacteria</taxon>
        <taxon>Pseudomonadati</taxon>
        <taxon>Bacteroidota</taxon>
        <taxon>Flavobacteriia</taxon>
        <taxon>Flavobacteriales</taxon>
        <taxon>Weeksellaceae</taxon>
        <taxon>Chryseobacterium group</taxon>
        <taxon>Chryseobacterium</taxon>
    </lineage>
</organism>
<dbReference type="AlphaFoldDB" id="A0A1K2ITN6"/>
<dbReference type="OrthoDB" id="1158700at2"/>
<dbReference type="InterPro" id="IPR038461">
    <property type="entry name" value="Schlafen_AlbA_2_dom_sf"/>
</dbReference>
<proteinExistence type="predicted"/>
<dbReference type="GO" id="GO:0003677">
    <property type="term" value="F:DNA binding"/>
    <property type="evidence" value="ECO:0007669"/>
    <property type="project" value="UniProtKB-KW"/>
</dbReference>
<protein>
    <submittedName>
        <fullName evidence="2">Putative DNA-binding domain-containing protein</fullName>
    </submittedName>
</protein>
<evidence type="ECO:0000313" key="3">
    <source>
        <dbReference type="Proteomes" id="UP000182034"/>
    </source>
</evidence>
<dbReference type="InterPro" id="IPR007421">
    <property type="entry name" value="Schlafen_AlbA_2_dom"/>
</dbReference>
<gene>
    <name evidence="2" type="ORF">SAMN05216324_110115</name>
</gene>
<sequence length="119" mass="13350">MSYSLSILGKNIFDLNYQDIEVFFQSEKEENLNLEFKSYVNLGQYKEKENVIKKSVCALLNSEGGIIIWGAPVEIRDADGNTKASGALTPFSTTLDKDRLINIFSTAPQSLPTLRNKNK</sequence>
<dbReference type="RefSeq" id="WP_072410755.1">
    <property type="nucleotide sequence ID" value="NZ_FPKW01000010.1"/>
</dbReference>
<keyword evidence="2" id="KW-0238">DNA-binding</keyword>
<dbReference type="STRING" id="1612149.SAMN05216324_110115"/>